<dbReference type="PANTHER" id="PTHR37313">
    <property type="entry name" value="UPF0749 PROTEIN RV1825"/>
    <property type="match status" value="1"/>
</dbReference>
<evidence type="ECO:0000313" key="4">
    <source>
        <dbReference type="EMBL" id="KFJ07112.1"/>
    </source>
</evidence>
<comment type="caution">
    <text evidence="4">The sequence shown here is derived from an EMBL/GenBank/DDBJ whole genome shotgun (WGS) entry which is preliminary data.</text>
</comment>
<organism evidence="4 5">
    <name type="scientific">Bifidobacterium tsurumiense</name>
    <dbReference type="NCBI Taxonomy" id="356829"/>
    <lineage>
        <taxon>Bacteria</taxon>
        <taxon>Bacillati</taxon>
        <taxon>Actinomycetota</taxon>
        <taxon>Actinomycetes</taxon>
        <taxon>Bifidobacteriales</taxon>
        <taxon>Bifidobacteriaceae</taxon>
        <taxon>Bifidobacterium</taxon>
    </lineage>
</organism>
<dbReference type="AlphaFoldDB" id="A0A087EH61"/>
<proteinExistence type="inferred from homology"/>
<dbReference type="GO" id="GO:0005886">
    <property type="term" value="C:plasma membrane"/>
    <property type="evidence" value="ECO:0007669"/>
    <property type="project" value="TreeGrafter"/>
</dbReference>
<feature type="compositionally biased region" description="Polar residues" evidence="2">
    <location>
        <begin position="154"/>
        <end position="167"/>
    </location>
</feature>
<dbReference type="InterPro" id="IPR010273">
    <property type="entry name" value="DUF881"/>
</dbReference>
<dbReference type="OrthoDB" id="3218134at2"/>
<feature type="transmembrane region" description="Helical" evidence="3">
    <location>
        <begin position="96"/>
        <end position="113"/>
    </location>
</feature>
<dbReference type="EMBL" id="JGZU01000005">
    <property type="protein sequence ID" value="KFJ07112.1"/>
    <property type="molecule type" value="Genomic_DNA"/>
</dbReference>
<evidence type="ECO:0000313" key="5">
    <source>
        <dbReference type="Proteomes" id="UP000029080"/>
    </source>
</evidence>
<keyword evidence="5" id="KW-1185">Reference proteome</keyword>
<dbReference type="Gene3D" id="3.30.70.1880">
    <property type="entry name" value="Protein of unknown function DUF881"/>
    <property type="match status" value="1"/>
</dbReference>
<dbReference type="Proteomes" id="UP000029080">
    <property type="component" value="Unassembled WGS sequence"/>
</dbReference>
<dbReference type="Pfam" id="PF05949">
    <property type="entry name" value="DUF881"/>
    <property type="match status" value="1"/>
</dbReference>
<evidence type="ECO:0000256" key="3">
    <source>
        <dbReference type="SAM" id="Phobius"/>
    </source>
</evidence>
<evidence type="ECO:0000256" key="2">
    <source>
        <dbReference type="SAM" id="MobiDB-lite"/>
    </source>
</evidence>
<accession>A0A087EH61</accession>
<sequence>MSSNRPHQLPSFPVPDEHAPVRRRALFSKNNAGLQSHHVQREGMSGVGISNRRRKLGDDSLRLIDDLTNRPVDPLFSDARLIQHHPSAFSIWSTRIIVFIICIAVGFLGSLFVQQLQADPRKAVRTSLANELTQLTDQLQSTSKDVSDLRSQIEQESQGLTDNTTSSTALNDELTMGSVAVQGSGITLTLADPIAASNDNSGSLPRENSSGRIRVVTDADLQIWVSLLWRSGAEAISINGNRLGVQTSVRTAGETILVGVKQIQSPYTIEAIGDKNALASALSASQQQSLYDSFAEAGIYPQVSKSDDLTLNAADPSDVTYARRAE</sequence>
<evidence type="ECO:0000256" key="1">
    <source>
        <dbReference type="ARBA" id="ARBA00009108"/>
    </source>
</evidence>
<gene>
    <name evidence="4" type="ORF">BITS_1541</name>
</gene>
<protein>
    <submittedName>
        <fullName evidence="4">Uncharacterized protein</fullName>
    </submittedName>
</protein>
<keyword evidence="3" id="KW-0472">Membrane</keyword>
<dbReference type="STRING" id="356829.BITS_1541"/>
<feature type="region of interest" description="Disordered" evidence="2">
    <location>
        <begin position="146"/>
        <end position="167"/>
    </location>
</feature>
<reference evidence="4 5" key="1">
    <citation type="submission" date="2014-03" db="EMBL/GenBank/DDBJ databases">
        <title>Genomics of Bifidobacteria.</title>
        <authorList>
            <person name="Ventura M."/>
            <person name="Milani C."/>
            <person name="Lugli G.A."/>
        </authorList>
    </citation>
    <scope>NUCLEOTIDE SEQUENCE [LARGE SCALE GENOMIC DNA]</scope>
    <source>
        <strain evidence="4 5">JCM 13495</strain>
    </source>
</reference>
<dbReference type="RefSeq" id="WP_026642236.1">
    <property type="nucleotide sequence ID" value="NZ_JAXEUP010000070.1"/>
</dbReference>
<name>A0A087EH61_9BIFI</name>
<comment type="similarity">
    <text evidence="1">Belongs to the UPF0749 family.</text>
</comment>
<keyword evidence="3" id="KW-1133">Transmembrane helix</keyword>
<dbReference type="eggNOG" id="COG3879">
    <property type="taxonomic scope" value="Bacteria"/>
</dbReference>
<keyword evidence="3" id="KW-0812">Transmembrane</keyword>
<dbReference type="PANTHER" id="PTHR37313:SF1">
    <property type="entry name" value="UPF0749 PROTEIN RV1823"/>
    <property type="match status" value="1"/>
</dbReference>